<sequence length="44" mass="5320">MTKSWFFFYLWKHQLAVYIDNVLFTRCDVAADILQADDLQLHDQ</sequence>
<accession>A0A212F0X2</accession>
<name>A0A212F0X2_DANPL</name>
<evidence type="ECO:0000313" key="2">
    <source>
        <dbReference type="Proteomes" id="UP000007151"/>
    </source>
</evidence>
<protein>
    <submittedName>
        <fullName evidence="1">Uncharacterized protein</fullName>
    </submittedName>
</protein>
<evidence type="ECO:0000313" key="1">
    <source>
        <dbReference type="EMBL" id="OWR47354.1"/>
    </source>
</evidence>
<keyword evidence="2" id="KW-1185">Reference proteome</keyword>
<reference evidence="1 2" key="1">
    <citation type="journal article" date="2011" name="Cell">
        <title>The monarch butterfly genome yields insights into long-distance migration.</title>
        <authorList>
            <person name="Zhan S."/>
            <person name="Merlin C."/>
            <person name="Boore J.L."/>
            <person name="Reppert S.M."/>
        </authorList>
    </citation>
    <scope>NUCLEOTIDE SEQUENCE [LARGE SCALE GENOMIC DNA]</scope>
    <source>
        <strain evidence="1">F-2</strain>
    </source>
</reference>
<organism evidence="1 2">
    <name type="scientific">Danaus plexippus plexippus</name>
    <dbReference type="NCBI Taxonomy" id="278856"/>
    <lineage>
        <taxon>Eukaryota</taxon>
        <taxon>Metazoa</taxon>
        <taxon>Ecdysozoa</taxon>
        <taxon>Arthropoda</taxon>
        <taxon>Hexapoda</taxon>
        <taxon>Insecta</taxon>
        <taxon>Pterygota</taxon>
        <taxon>Neoptera</taxon>
        <taxon>Endopterygota</taxon>
        <taxon>Lepidoptera</taxon>
        <taxon>Glossata</taxon>
        <taxon>Ditrysia</taxon>
        <taxon>Papilionoidea</taxon>
        <taxon>Nymphalidae</taxon>
        <taxon>Danainae</taxon>
        <taxon>Danaini</taxon>
        <taxon>Danaina</taxon>
        <taxon>Danaus</taxon>
        <taxon>Danaus</taxon>
    </lineage>
</organism>
<dbReference type="InParanoid" id="A0A212F0X2"/>
<dbReference type="Proteomes" id="UP000007151">
    <property type="component" value="Unassembled WGS sequence"/>
</dbReference>
<comment type="caution">
    <text evidence="1">The sequence shown here is derived from an EMBL/GenBank/DDBJ whole genome shotgun (WGS) entry which is preliminary data.</text>
</comment>
<gene>
    <name evidence="1" type="ORF">KGM_210677</name>
</gene>
<dbReference type="AlphaFoldDB" id="A0A212F0X2"/>
<dbReference type="KEGG" id="dpl:KGM_210677"/>
<dbReference type="EMBL" id="AGBW02011024">
    <property type="protein sequence ID" value="OWR47354.1"/>
    <property type="molecule type" value="Genomic_DNA"/>
</dbReference>
<proteinExistence type="predicted"/>